<proteinExistence type="predicted"/>
<dbReference type="EMBL" id="CM055103">
    <property type="protein sequence ID" value="KAJ7535706.1"/>
    <property type="molecule type" value="Genomic_DNA"/>
</dbReference>
<comment type="caution">
    <text evidence="1">The sequence shown here is derived from an EMBL/GenBank/DDBJ whole genome shotgun (WGS) entry which is preliminary data.</text>
</comment>
<keyword evidence="2" id="KW-1185">Reference proteome</keyword>
<evidence type="ECO:0000313" key="2">
    <source>
        <dbReference type="Proteomes" id="UP001162992"/>
    </source>
</evidence>
<evidence type="ECO:0000313" key="1">
    <source>
        <dbReference type="EMBL" id="KAJ7535706.1"/>
    </source>
</evidence>
<reference evidence="2" key="1">
    <citation type="journal article" date="2024" name="Proc. Natl. Acad. Sci. U.S.A.">
        <title>Extraordinary preservation of gene collinearity over three hundred million years revealed in homosporous lycophytes.</title>
        <authorList>
            <person name="Li C."/>
            <person name="Wickell D."/>
            <person name="Kuo L.Y."/>
            <person name="Chen X."/>
            <person name="Nie B."/>
            <person name="Liao X."/>
            <person name="Peng D."/>
            <person name="Ji J."/>
            <person name="Jenkins J."/>
            <person name="Williams M."/>
            <person name="Shu S."/>
            <person name="Plott C."/>
            <person name="Barry K."/>
            <person name="Rajasekar S."/>
            <person name="Grimwood J."/>
            <person name="Han X."/>
            <person name="Sun S."/>
            <person name="Hou Z."/>
            <person name="He W."/>
            <person name="Dai G."/>
            <person name="Sun C."/>
            <person name="Schmutz J."/>
            <person name="Leebens-Mack J.H."/>
            <person name="Li F.W."/>
            <person name="Wang L."/>
        </authorList>
    </citation>
    <scope>NUCLEOTIDE SEQUENCE [LARGE SCALE GENOMIC DNA]</scope>
    <source>
        <strain evidence="2">cv. PW_Plant_1</strain>
    </source>
</reference>
<gene>
    <name evidence="1" type="ORF">O6H91_12G043200</name>
</gene>
<name>A0ACC2C0Z6_DIPCM</name>
<protein>
    <submittedName>
        <fullName evidence="1">Uncharacterized protein</fullName>
    </submittedName>
</protein>
<organism evidence="1 2">
    <name type="scientific">Diphasiastrum complanatum</name>
    <name type="common">Issler's clubmoss</name>
    <name type="synonym">Lycopodium complanatum</name>
    <dbReference type="NCBI Taxonomy" id="34168"/>
    <lineage>
        <taxon>Eukaryota</taxon>
        <taxon>Viridiplantae</taxon>
        <taxon>Streptophyta</taxon>
        <taxon>Embryophyta</taxon>
        <taxon>Tracheophyta</taxon>
        <taxon>Lycopodiopsida</taxon>
        <taxon>Lycopodiales</taxon>
        <taxon>Lycopodiaceae</taxon>
        <taxon>Lycopodioideae</taxon>
        <taxon>Diphasiastrum</taxon>
    </lineage>
</organism>
<accession>A0ACC2C0Z6</accession>
<dbReference type="Proteomes" id="UP001162992">
    <property type="component" value="Chromosome 12"/>
</dbReference>
<sequence length="193" mass="21685">MSKDQREKLETFEADLSAKLRRQDRLDRKTMNGSEASSLLNTVMPCAACKLLRRRCSQECPFLPYFSPHEPQKFASVHKIFGASNVSKMLMEVPKNQRLDVANSLVYEANARIQDPVYGCVGAISSLQQQAQSLEAQLNAVRVEIMHYHSHKNASSTSMVQSPQPSPTYFSSTSTNNSTCHDLKNGYSWSNLH</sequence>